<organism evidence="2 3">
    <name type="scientific">Natrinema pellirubrum (strain DSM 15624 / CIP 106293 / JCM 10476 / NCIMB 786 / 157)</name>
    <dbReference type="NCBI Taxonomy" id="797303"/>
    <lineage>
        <taxon>Archaea</taxon>
        <taxon>Methanobacteriati</taxon>
        <taxon>Methanobacteriota</taxon>
        <taxon>Stenosarchaea group</taxon>
        <taxon>Halobacteria</taxon>
        <taxon>Halobacteriales</taxon>
        <taxon>Natrialbaceae</taxon>
        <taxon>Natrinema</taxon>
    </lineage>
</organism>
<proteinExistence type="predicted"/>
<evidence type="ECO:0000313" key="2">
    <source>
        <dbReference type="EMBL" id="ELY71249.1"/>
    </source>
</evidence>
<dbReference type="Proteomes" id="UP000011593">
    <property type="component" value="Unassembled WGS sequence"/>
</dbReference>
<reference evidence="2 3" key="1">
    <citation type="journal article" date="2014" name="PLoS Genet.">
        <title>Phylogenetically driven sequencing of extremely halophilic archaea reveals strategies for static and dynamic osmo-response.</title>
        <authorList>
            <person name="Becker E.A."/>
            <person name="Seitzer P.M."/>
            <person name="Tritt A."/>
            <person name="Larsen D."/>
            <person name="Krusor M."/>
            <person name="Yao A.I."/>
            <person name="Wu D."/>
            <person name="Madern D."/>
            <person name="Eisen J.A."/>
            <person name="Darling A.E."/>
            <person name="Facciotti M.T."/>
        </authorList>
    </citation>
    <scope>NUCLEOTIDE SEQUENCE [LARGE SCALE GENOMIC DNA]</scope>
    <source>
        <strain evidence="2 3">DSM 15624</strain>
    </source>
</reference>
<feature type="region of interest" description="Disordered" evidence="1">
    <location>
        <begin position="1"/>
        <end position="54"/>
    </location>
</feature>
<evidence type="ECO:0000313" key="3">
    <source>
        <dbReference type="Proteomes" id="UP000011593"/>
    </source>
</evidence>
<gene>
    <name evidence="2" type="ORF">C488_17728</name>
</gene>
<name>L9YAZ7_NATP1</name>
<protein>
    <submittedName>
        <fullName evidence="2">Uncharacterized protein</fullName>
    </submittedName>
</protein>
<comment type="caution">
    <text evidence="2">The sequence shown here is derived from an EMBL/GenBank/DDBJ whole genome shotgun (WGS) entry which is preliminary data.</text>
</comment>
<dbReference type="AlphaFoldDB" id="L9YAZ7"/>
<keyword evidence="3" id="KW-1185">Reference proteome</keyword>
<accession>L9YAZ7</accession>
<sequence>MAYDGRRTTVSTAGTRKARTAASSSSANDRPFTRTVPVSGSIRPRDVSSHVTIPVPNGTATNAASSTVGTVTIAWG</sequence>
<dbReference type="EMBL" id="AOIE01000104">
    <property type="protein sequence ID" value="ELY71249.1"/>
    <property type="molecule type" value="Genomic_DNA"/>
</dbReference>
<evidence type="ECO:0000256" key="1">
    <source>
        <dbReference type="SAM" id="MobiDB-lite"/>
    </source>
</evidence>
<feature type="compositionally biased region" description="Low complexity" evidence="1">
    <location>
        <begin position="11"/>
        <end position="27"/>
    </location>
</feature>